<evidence type="ECO:0000256" key="1">
    <source>
        <dbReference type="ARBA" id="ARBA00009437"/>
    </source>
</evidence>
<dbReference type="PROSITE" id="PS50931">
    <property type="entry name" value="HTH_LYSR"/>
    <property type="match status" value="1"/>
</dbReference>
<proteinExistence type="inferred from homology"/>
<keyword evidence="2" id="KW-0805">Transcription regulation</keyword>
<keyword evidence="7" id="KW-0614">Plasmid</keyword>
<dbReference type="GO" id="GO:0003700">
    <property type="term" value="F:DNA-binding transcription factor activity"/>
    <property type="evidence" value="ECO:0007669"/>
    <property type="project" value="InterPro"/>
</dbReference>
<dbReference type="RefSeq" id="WP_099514178.1">
    <property type="nucleotide sequence ID" value="NZ_CP016617.1"/>
</dbReference>
<comment type="similarity">
    <text evidence="1">Belongs to the LysR transcriptional regulatory family.</text>
</comment>
<organism evidence="7">
    <name type="scientific">Microvirga ossetica</name>
    <dbReference type="NCBI Taxonomy" id="1882682"/>
    <lineage>
        <taxon>Bacteria</taxon>
        <taxon>Pseudomonadati</taxon>
        <taxon>Pseudomonadota</taxon>
        <taxon>Alphaproteobacteria</taxon>
        <taxon>Hyphomicrobiales</taxon>
        <taxon>Methylobacteriaceae</taxon>
        <taxon>Microvirga</taxon>
    </lineage>
</organism>
<dbReference type="InterPro" id="IPR005119">
    <property type="entry name" value="LysR_subst-bd"/>
</dbReference>
<dbReference type="SUPFAM" id="SSF46785">
    <property type="entry name" value="Winged helix' DNA-binding domain"/>
    <property type="match status" value="1"/>
</dbReference>
<evidence type="ECO:0000256" key="4">
    <source>
        <dbReference type="ARBA" id="ARBA00023163"/>
    </source>
</evidence>
<keyword evidence="5" id="KW-1133">Transmembrane helix</keyword>
<dbReference type="AlphaFoldDB" id="A0A1B2ET15"/>
<dbReference type="PANTHER" id="PTHR30419:SF8">
    <property type="entry name" value="NITROGEN ASSIMILATION TRANSCRIPTIONAL ACTIVATOR-RELATED"/>
    <property type="match status" value="1"/>
</dbReference>
<gene>
    <name evidence="7" type="ORF">BB934_33530</name>
</gene>
<dbReference type="PANTHER" id="PTHR30419">
    <property type="entry name" value="HTH-TYPE TRANSCRIPTIONAL REGULATOR YBHD"/>
    <property type="match status" value="1"/>
</dbReference>
<dbReference type="CDD" id="cd08440">
    <property type="entry name" value="PBP2_LTTR_like_4"/>
    <property type="match status" value="1"/>
</dbReference>
<evidence type="ECO:0000256" key="3">
    <source>
        <dbReference type="ARBA" id="ARBA00023125"/>
    </source>
</evidence>
<sequence>MSINFESLDLRAFVAVVDLEGFHRAAEALNLSQPALSRRIQKLEAAVGAALLERTTRRVALTTVGREFLPLVRRMLDEFDSSLFAMRDVGRQRRGLISLACVPTAAFYFLPSVIARFNEQYPNIRFRILDLSANEGLESVARGEVEFGINLLGSSDPELSFEPLIEDPFVLACRRDHPLAQRDVVAWSDLEGQPLVAVSRTSGNRIMLDAALVRAGVSLSWSYEVTHLSTSLGLVEAGLGISVLPKLATPQGDHPIIVTRPIRNPEVSRTIGVVRRRGGRLAPAAERFLEMLLGTWKSSTEAERRSARLTAGSD</sequence>
<dbReference type="Gene3D" id="1.10.10.10">
    <property type="entry name" value="Winged helix-like DNA-binding domain superfamily/Winged helix DNA-binding domain"/>
    <property type="match status" value="1"/>
</dbReference>
<evidence type="ECO:0000313" key="7">
    <source>
        <dbReference type="EMBL" id="ANY83118.1"/>
    </source>
</evidence>
<name>A0A1B2ET15_9HYPH</name>
<dbReference type="GO" id="GO:0005829">
    <property type="term" value="C:cytosol"/>
    <property type="evidence" value="ECO:0007669"/>
    <property type="project" value="TreeGrafter"/>
</dbReference>
<keyword evidence="4" id="KW-0804">Transcription</keyword>
<evidence type="ECO:0000256" key="2">
    <source>
        <dbReference type="ARBA" id="ARBA00023015"/>
    </source>
</evidence>
<dbReference type="InterPro" id="IPR050950">
    <property type="entry name" value="HTH-type_LysR_regulators"/>
</dbReference>
<dbReference type="SUPFAM" id="SSF53850">
    <property type="entry name" value="Periplasmic binding protein-like II"/>
    <property type="match status" value="1"/>
</dbReference>
<keyword evidence="3" id="KW-0238">DNA-binding</keyword>
<dbReference type="FunFam" id="1.10.10.10:FF:000001">
    <property type="entry name" value="LysR family transcriptional regulator"/>
    <property type="match status" value="1"/>
</dbReference>
<keyword evidence="5" id="KW-0812">Transmembrane</keyword>
<feature type="domain" description="HTH lysR-type" evidence="6">
    <location>
        <begin position="1"/>
        <end position="62"/>
    </location>
</feature>
<keyword evidence="5" id="KW-0472">Membrane</keyword>
<dbReference type="OrthoDB" id="8437302at2"/>
<dbReference type="Pfam" id="PF03466">
    <property type="entry name" value="LysR_substrate"/>
    <property type="match status" value="1"/>
</dbReference>
<dbReference type="Pfam" id="PF00126">
    <property type="entry name" value="HTH_1"/>
    <property type="match status" value="1"/>
</dbReference>
<geneLocation type="plasmid" evidence="7">
    <name>unnamed1</name>
</geneLocation>
<dbReference type="InterPro" id="IPR036388">
    <property type="entry name" value="WH-like_DNA-bd_sf"/>
</dbReference>
<dbReference type="PRINTS" id="PR00039">
    <property type="entry name" value="HTHLYSR"/>
</dbReference>
<evidence type="ECO:0000256" key="5">
    <source>
        <dbReference type="SAM" id="Phobius"/>
    </source>
</evidence>
<dbReference type="Gene3D" id="3.40.190.290">
    <property type="match status" value="1"/>
</dbReference>
<reference evidence="7" key="1">
    <citation type="submission" date="2016-07" db="EMBL/GenBank/DDBJ databases">
        <title>Microvirga ossetica sp. nov. a new species of rhizobia isolated from root nodules of the legume species Vicia alpestris Steven originated from North Ossetia region in the Caucasus.</title>
        <authorList>
            <person name="Safronova V.I."/>
            <person name="Kuznetsova I.G."/>
            <person name="Sazanova A.L."/>
            <person name="Belimov A."/>
            <person name="Andronov E."/>
            <person name="Osledkin Y.S."/>
            <person name="Onishchuk O.P."/>
            <person name="Kurchak O.N."/>
            <person name="Shaposhnikov A.I."/>
            <person name="Willems A."/>
            <person name="Tikhonovich I.A."/>
        </authorList>
    </citation>
    <scope>NUCLEOTIDE SEQUENCE [LARGE SCALE GENOMIC DNA]</scope>
    <source>
        <strain evidence="7">V5/3M</strain>
        <plasmid evidence="7">unnamed1</plasmid>
    </source>
</reference>
<dbReference type="KEGG" id="moc:BB934_33530"/>
<evidence type="ECO:0000259" key="6">
    <source>
        <dbReference type="PROSITE" id="PS50931"/>
    </source>
</evidence>
<dbReference type="EMBL" id="CP016617">
    <property type="protein sequence ID" value="ANY83118.1"/>
    <property type="molecule type" value="Genomic_DNA"/>
</dbReference>
<dbReference type="GO" id="GO:0003677">
    <property type="term" value="F:DNA binding"/>
    <property type="evidence" value="ECO:0007669"/>
    <property type="project" value="UniProtKB-KW"/>
</dbReference>
<feature type="transmembrane region" description="Helical" evidence="5">
    <location>
        <begin position="96"/>
        <end position="117"/>
    </location>
</feature>
<dbReference type="InterPro" id="IPR036390">
    <property type="entry name" value="WH_DNA-bd_sf"/>
</dbReference>
<dbReference type="InterPro" id="IPR000847">
    <property type="entry name" value="LysR_HTH_N"/>
</dbReference>
<protein>
    <submittedName>
        <fullName evidence="7">LysR family transcriptional regulator</fullName>
    </submittedName>
</protein>
<accession>A0A1B2ET15</accession>